<protein>
    <submittedName>
        <fullName evidence="1">Uncharacterized protein</fullName>
    </submittedName>
</protein>
<evidence type="ECO:0000313" key="2">
    <source>
        <dbReference type="Proteomes" id="UP000243589"/>
    </source>
</evidence>
<dbReference type="Proteomes" id="UP000243589">
    <property type="component" value="Unassembled WGS sequence"/>
</dbReference>
<organism evidence="1 2">
    <name type="scientific">Brevibacterium ravenspurgense</name>
    <dbReference type="NCBI Taxonomy" id="479117"/>
    <lineage>
        <taxon>Bacteria</taxon>
        <taxon>Bacillati</taxon>
        <taxon>Actinomycetota</taxon>
        <taxon>Actinomycetes</taxon>
        <taxon>Micrococcales</taxon>
        <taxon>Brevibacteriaceae</taxon>
        <taxon>Brevibacterium</taxon>
    </lineage>
</organism>
<sequence>MTFRAAVVPAAPVYTTGVTRTRTPAEDTLRQAMLTAIAWAAGESTEIGIDADTPLVGLGPYGIDRGVDMSTGQLLTGNAWQVAVAELPDEAARQAVQDACARAGSAALLAVEAGLTPVPLDRAQAALITFDFSATSTPDGPLAPVEGAPEHDRALMEAIQAGQAQALTHAAQEARTYASNTESLQRLLSAHGQPEVHVDFDAETLGTRTAVLRMEFP</sequence>
<keyword evidence="2" id="KW-1185">Reference proteome</keyword>
<name>A0A150HCD9_9MICO</name>
<dbReference type="PATRIC" id="fig|479117.4.peg.242"/>
<comment type="caution">
    <text evidence="1">The sequence shown here is derived from an EMBL/GenBank/DDBJ whole genome shotgun (WGS) entry which is preliminary data.</text>
</comment>
<dbReference type="AlphaFoldDB" id="A0A150HCD9"/>
<gene>
    <name evidence="1" type="ORF">Bravens_00244</name>
</gene>
<reference evidence="1 2" key="1">
    <citation type="submission" date="2016-01" db="EMBL/GenBank/DDBJ databases">
        <title>Use of Whole Genome Sequencing to ascertain that Brevibacterium massiliense (Roux, Raoult 2009) is a later heterotypic synonym of Brevibacterium ravenspurgense (Mages 2008).</title>
        <authorList>
            <person name="Bernier A.-M."/>
            <person name="Burdz T."/>
            <person name="Huynh C."/>
            <person name="Pachecho A.L."/>
            <person name="Wiebe D."/>
            <person name="Bonner C."/>
            <person name="Bernard K."/>
        </authorList>
    </citation>
    <scope>NUCLEOTIDE SEQUENCE [LARGE SCALE GENOMIC DNA]</scope>
    <source>
        <strain evidence="1 2">CCUG56047</strain>
    </source>
</reference>
<proteinExistence type="predicted"/>
<dbReference type="EMBL" id="LQQC01000002">
    <property type="protein sequence ID" value="KXZ59772.1"/>
    <property type="molecule type" value="Genomic_DNA"/>
</dbReference>
<accession>A0A150HCD9</accession>
<evidence type="ECO:0000313" key="1">
    <source>
        <dbReference type="EMBL" id="KXZ59772.1"/>
    </source>
</evidence>